<evidence type="ECO:0000259" key="2">
    <source>
        <dbReference type="PROSITE" id="PS51782"/>
    </source>
</evidence>
<dbReference type="PROSITE" id="PS51782">
    <property type="entry name" value="LYSM"/>
    <property type="match status" value="1"/>
</dbReference>
<dbReference type="InterPro" id="IPR018392">
    <property type="entry name" value="LysM"/>
</dbReference>
<feature type="region of interest" description="Disordered" evidence="1">
    <location>
        <begin position="1"/>
        <end position="30"/>
    </location>
</feature>
<evidence type="ECO:0000313" key="4">
    <source>
        <dbReference type="Proteomes" id="UP000186922"/>
    </source>
</evidence>
<evidence type="ECO:0000313" key="3">
    <source>
        <dbReference type="EMBL" id="GAV00417.1"/>
    </source>
</evidence>
<keyword evidence="4" id="KW-1185">Reference proteome</keyword>
<accession>A0A1D1VFJ7</accession>
<dbReference type="Proteomes" id="UP000186922">
    <property type="component" value="Unassembled WGS sequence"/>
</dbReference>
<dbReference type="SUPFAM" id="SSF54106">
    <property type="entry name" value="LysM domain"/>
    <property type="match status" value="1"/>
</dbReference>
<organism evidence="3 4">
    <name type="scientific">Ramazzottius varieornatus</name>
    <name type="common">Water bear</name>
    <name type="synonym">Tardigrade</name>
    <dbReference type="NCBI Taxonomy" id="947166"/>
    <lineage>
        <taxon>Eukaryota</taxon>
        <taxon>Metazoa</taxon>
        <taxon>Ecdysozoa</taxon>
        <taxon>Tardigrada</taxon>
        <taxon>Eutardigrada</taxon>
        <taxon>Parachela</taxon>
        <taxon>Hypsibioidea</taxon>
        <taxon>Ramazzottiidae</taxon>
        <taxon>Ramazzottius</taxon>
    </lineage>
</organism>
<dbReference type="AlphaFoldDB" id="A0A1D1VFJ7"/>
<dbReference type="Pfam" id="PF01476">
    <property type="entry name" value="LysM"/>
    <property type="match status" value="2"/>
</dbReference>
<dbReference type="InterPro" id="IPR036779">
    <property type="entry name" value="LysM_dom_sf"/>
</dbReference>
<name>A0A1D1VFJ7_RAMVA</name>
<dbReference type="SMART" id="SM00257">
    <property type="entry name" value="LysM"/>
    <property type="match status" value="1"/>
</dbReference>
<dbReference type="CDD" id="cd00118">
    <property type="entry name" value="LysM"/>
    <property type="match status" value="1"/>
</dbReference>
<dbReference type="EMBL" id="BDGG01000006">
    <property type="protein sequence ID" value="GAV00417.1"/>
    <property type="molecule type" value="Genomic_DNA"/>
</dbReference>
<sequence>MKLIITKGDPASGSSSGSSGYATRSEGGSGNMTYTVQPGAYLWAIGQKFRVDFNQIAGDNGPVSQPKRDLRNRSNNIANPTVIHPGMKLTIKKASHGAASGPQGGSRGGHVIVSAPDSGNDLQEYTAQPGDYL</sequence>
<evidence type="ECO:0000256" key="1">
    <source>
        <dbReference type="SAM" id="MobiDB-lite"/>
    </source>
</evidence>
<gene>
    <name evidence="3" type="primary">RvY_11266-1</name>
    <name evidence="3" type="synonym">RvY_11266.1</name>
    <name evidence="3" type="ORF">RvY_11266</name>
</gene>
<dbReference type="Gene3D" id="3.10.350.10">
    <property type="entry name" value="LysM domain"/>
    <property type="match status" value="1"/>
</dbReference>
<proteinExistence type="predicted"/>
<comment type="caution">
    <text evidence="3">The sequence shown here is derived from an EMBL/GenBank/DDBJ whole genome shotgun (WGS) entry which is preliminary data.</text>
</comment>
<protein>
    <recommendedName>
        <fullName evidence="2">LysM domain-containing protein</fullName>
    </recommendedName>
</protein>
<feature type="domain" description="LysM" evidence="2">
    <location>
        <begin position="32"/>
        <end position="91"/>
    </location>
</feature>
<feature type="region of interest" description="Disordered" evidence="1">
    <location>
        <begin position="57"/>
        <end position="81"/>
    </location>
</feature>
<reference evidence="3 4" key="1">
    <citation type="journal article" date="2016" name="Nat. Commun.">
        <title>Extremotolerant tardigrade genome and improved radiotolerance of human cultured cells by tardigrade-unique protein.</title>
        <authorList>
            <person name="Hashimoto T."/>
            <person name="Horikawa D.D."/>
            <person name="Saito Y."/>
            <person name="Kuwahara H."/>
            <person name="Kozuka-Hata H."/>
            <person name="Shin-I T."/>
            <person name="Minakuchi Y."/>
            <person name="Ohishi K."/>
            <person name="Motoyama A."/>
            <person name="Aizu T."/>
            <person name="Enomoto A."/>
            <person name="Kondo K."/>
            <person name="Tanaka S."/>
            <person name="Hara Y."/>
            <person name="Koshikawa S."/>
            <person name="Sagara H."/>
            <person name="Miura T."/>
            <person name="Yokobori S."/>
            <person name="Miyagawa K."/>
            <person name="Suzuki Y."/>
            <person name="Kubo T."/>
            <person name="Oyama M."/>
            <person name="Kohara Y."/>
            <person name="Fujiyama A."/>
            <person name="Arakawa K."/>
            <person name="Katayama T."/>
            <person name="Toyoda A."/>
            <person name="Kunieda T."/>
        </authorList>
    </citation>
    <scope>NUCLEOTIDE SEQUENCE [LARGE SCALE GENOMIC DNA]</scope>
    <source>
        <strain evidence="3 4">YOKOZUNA-1</strain>
    </source>
</reference>
<feature type="region of interest" description="Disordered" evidence="1">
    <location>
        <begin position="93"/>
        <end position="133"/>
    </location>
</feature>